<comment type="caution">
    <text evidence="3">The sequence shown here is derived from an EMBL/GenBank/DDBJ whole genome shotgun (WGS) entry which is preliminary data.</text>
</comment>
<sequence length="167" mass="17758">MDAPSTSFQEFPMQALGCLGNILWFFPFGLGTGLLWCIAGVLCFISIIGIPWGRACFVMAGFAFMPFGRMPVSRDVLTGEGDIGTGPLGTVGNIVWLLLCGIWIACGHLLSALACAVTIIGIPFAWQHVKLAALALCPIGKTIVDARVAEAAEQAAAWRQASGQFRR</sequence>
<dbReference type="GO" id="GO:0005886">
    <property type="term" value="C:plasma membrane"/>
    <property type="evidence" value="ECO:0007669"/>
    <property type="project" value="TreeGrafter"/>
</dbReference>
<dbReference type="NCBIfam" id="NF008742">
    <property type="entry name" value="PRK11770.1-4"/>
    <property type="match status" value="1"/>
</dbReference>
<organism evidence="3 4">
    <name type="scientific">Desulfovibrio piger ATCC 29098</name>
    <dbReference type="NCBI Taxonomy" id="411464"/>
    <lineage>
        <taxon>Bacteria</taxon>
        <taxon>Pseudomonadati</taxon>
        <taxon>Thermodesulfobacteriota</taxon>
        <taxon>Desulfovibrionia</taxon>
        <taxon>Desulfovibrionales</taxon>
        <taxon>Desulfovibrionaceae</taxon>
        <taxon>Desulfovibrio</taxon>
    </lineage>
</organism>
<evidence type="ECO:0000256" key="1">
    <source>
        <dbReference type="SAM" id="Phobius"/>
    </source>
</evidence>
<reference evidence="3 4" key="1">
    <citation type="submission" date="2008-10" db="EMBL/GenBank/DDBJ databases">
        <title>Draft genome sequence of Desulvovibrio piger (ATCC 29098).</title>
        <authorList>
            <person name="Sudarsanam P."/>
            <person name="Ley R."/>
            <person name="Guruge J."/>
            <person name="Turnbaugh P.J."/>
            <person name="Mahowald M."/>
            <person name="Liep D."/>
            <person name="Gordon J."/>
        </authorList>
    </citation>
    <scope>NUCLEOTIDE SEQUENCE [LARGE SCALE GENOMIC DNA]</scope>
    <source>
        <strain evidence="3 4">ATCC 29098</strain>
    </source>
</reference>
<dbReference type="InterPro" id="IPR052937">
    <property type="entry name" value="Inner_membrane_protein"/>
</dbReference>
<proteinExistence type="predicted"/>
<accession>B6WWT2</accession>
<feature type="domain" description="Inner membrane component" evidence="2">
    <location>
        <begin position="19"/>
        <end position="69"/>
    </location>
</feature>
<dbReference type="Proteomes" id="UP000003676">
    <property type="component" value="Unassembled WGS sequence"/>
</dbReference>
<dbReference type="AlphaFoldDB" id="B6WWT2"/>
<keyword evidence="1" id="KW-0812">Transmembrane</keyword>
<dbReference type="PANTHER" id="PTHR42903:SF1">
    <property type="entry name" value="INNER MEMBRANE PROTEIN YCCF"/>
    <property type="match status" value="1"/>
</dbReference>
<dbReference type="eggNOG" id="COG3304">
    <property type="taxonomic scope" value="Bacteria"/>
</dbReference>
<dbReference type="InterPro" id="IPR005185">
    <property type="entry name" value="YccF"/>
</dbReference>
<feature type="domain" description="Inner membrane component" evidence="2">
    <location>
        <begin position="91"/>
        <end position="141"/>
    </location>
</feature>
<feature type="transmembrane region" description="Helical" evidence="1">
    <location>
        <begin position="94"/>
        <end position="126"/>
    </location>
</feature>
<dbReference type="PIRSF" id="PIRSF028777">
    <property type="entry name" value="UCP028777"/>
    <property type="match status" value="1"/>
</dbReference>
<evidence type="ECO:0000313" key="4">
    <source>
        <dbReference type="Proteomes" id="UP000003676"/>
    </source>
</evidence>
<reference evidence="3 4" key="2">
    <citation type="submission" date="2008-10" db="EMBL/GenBank/DDBJ databases">
        <authorList>
            <person name="Fulton L."/>
            <person name="Clifton S."/>
            <person name="Fulton B."/>
            <person name="Xu J."/>
            <person name="Minx P."/>
            <person name="Pepin K.H."/>
            <person name="Johnson M."/>
            <person name="Bhonagiri V."/>
            <person name="Nash W.E."/>
            <person name="Mardis E.R."/>
            <person name="Wilson R.K."/>
        </authorList>
    </citation>
    <scope>NUCLEOTIDE SEQUENCE [LARGE SCALE GENOMIC DNA]</scope>
    <source>
        <strain evidence="3 4">ATCC 29098</strain>
    </source>
</reference>
<feature type="transmembrane region" description="Helical" evidence="1">
    <location>
        <begin position="22"/>
        <end position="45"/>
    </location>
</feature>
<name>B6WWT2_9BACT</name>
<dbReference type="InterPro" id="IPR031308">
    <property type="entry name" value="UCP028777"/>
</dbReference>
<evidence type="ECO:0000313" key="3">
    <source>
        <dbReference type="EMBL" id="EEB32546.1"/>
    </source>
</evidence>
<keyword evidence="1" id="KW-1133">Transmembrane helix</keyword>
<dbReference type="HOGENOM" id="CLU_120384_0_0_7"/>
<dbReference type="Pfam" id="PF03733">
    <property type="entry name" value="YccF"/>
    <property type="match status" value="2"/>
</dbReference>
<dbReference type="PANTHER" id="PTHR42903">
    <property type="entry name" value="INNER MEMBRANE PROTEIN YCCF"/>
    <property type="match status" value="1"/>
</dbReference>
<dbReference type="EMBL" id="ABXU01000075">
    <property type="protein sequence ID" value="EEB32546.1"/>
    <property type="molecule type" value="Genomic_DNA"/>
</dbReference>
<dbReference type="NCBIfam" id="NF008741">
    <property type="entry name" value="PRK11770.1-3"/>
    <property type="match status" value="1"/>
</dbReference>
<protein>
    <recommendedName>
        <fullName evidence="2">Inner membrane component domain-containing protein</fullName>
    </recommendedName>
</protein>
<gene>
    <name evidence="3" type="ORF">DESPIG_02552</name>
</gene>
<evidence type="ECO:0000259" key="2">
    <source>
        <dbReference type="Pfam" id="PF03733"/>
    </source>
</evidence>
<feature type="transmembrane region" description="Helical" evidence="1">
    <location>
        <begin position="52"/>
        <end position="68"/>
    </location>
</feature>
<keyword evidence="1" id="KW-0472">Membrane</keyword>